<feature type="signal peptide" evidence="2">
    <location>
        <begin position="1"/>
        <end position="18"/>
    </location>
</feature>
<name>A0A844FWL8_9BACT</name>
<keyword evidence="2" id="KW-0732">Signal</keyword>
<dbReference type="AlphaFoldDB" id="A0A844FWL8"/>
<evidence type="ECO:0000256" key="2">
    <source>
        <dbReference type="SAM" id="SignalP"/>
    </source>
</evidence>
<organism evidence="3 4">
    <name type="scientific">Victivallis lenta</name>
    <dbReference type="NCBI Taxonomy" id="2606640"/>
    <lineage>
        <taxon>Bacteria</taxon>
        <taxon>Pseudomonadati</taxon>
        <taxon>Lentisphaerota</taxon>
        <taxon>Lentisphaeria</taxon>
        <taxon>Victivallales</taxon>
        <taxon>Victivallaceae</taxon>
        <taxon>Victivallis</taxon>
    </lineage>
</organism>
<comment type="caution">
    <text evidence="3">The sequence shown here is derived from an EMBL/GenBank/DDBJ whole genome shotgun (WGS) entry which is preliminary data.</text>
</comment>
<reference evidence="3 4" key="1">
    <citation type="submission" date="2019-08" db="EMBL/GenBank/DDBJ databases">
        <title>In-depth cultivation of the pig gut microbiome towards novel bacterial diversity and tailored functional studies.</title>
        <authorList>
            <person name="Wylensek D."/>
            <person name="Hitch T.C.A."/>
            <person name="Clavel T."/>
        </authorList>
    </citation>
    <scope>NUCLEOTIDE SEQUENCE [LARGE SCALE GENOMIC DNA]</scope>
    <source>
        <strain evidence="3 4">BBE-744-WT-12</strain>
    </source>
</reference>
<evidence type="ECO:0000313" key="4">
    <source>
        <dbReference type="Proteomes" id="UP000435649"/>
    </source>
</evidence>
<gene>
    <name evidence="3" type="ORF">FYJ85_00850</name>
</gene>
<proteinExistence type="predicted"/>
<evidence type="ECO:0000313" key="3">
    <source>
        <dbReference type="EMBL" id="MST95597.1"/>
    </source>
</evidence>
<feature type="compositionally biased region" description="Basic and acidic residues" evidence="1">
    <location>
        <begin position="118"/>
        <end position="127"/>
    </location>
</feature>
<sequence length="152" mass="17154">MKYLFSMLLFCAALTLSAESKFLKVSEFQYDFDKKSITFQVENTSGKDISSFDCKLELEIDRRDFEVYANGSNLKKGEKRMLTRDLQNLNPKSRVKKISGNPAISLEDLSITTMKFADGTEVKKSEGTKVNPGNRKRPGGRRSPGGQNSRVR</sequence>
<accession>A0A844FWL8</accession>
<dbReference type="RefSeq" id="WP_154416684.1">
    <property type="nucleotide sequence ID" value="NZ_VUNS01000001.1"/>
</dbReference>
<keyword evidence="4" id="KW-1185">Reference proteome</keyword>
<protein>
    <submittedName>
        <fullName evidence="3">Uncharacterized protein</fullName>
    </submittedName>
</protein>
<feature type="chain" id="PRO_5032947581" evidence="2">
    <location>
        <begin position="19"/>
        <end position="152"/>
    </location>
</feature>
<dbReference type="EMBL" id="VUNS01000001">
    <property type="protein sequence ID" value="MST95597.1"/>
    <property type="molecule type" value="Genomic_DNA"/>
</dbReference>
<dbReference type="Proteomes" id="UP000435649">
    <property type="component" value="Unassembled WGS sequence"/>
</dbReference>
<evidence type="ECO:0000256" key="1">
    <source>
        <dbReference type="SAM" id="MobiDB-lite"/>
    </source>
</evidence>
<feature type="region of interest" description="Disordered" evidence="1">
    <location>
        <begin position="117"/>
        <end position="152"/>
    </location>
</feature>